<dbReference type="Pfam" id="PF14752">
    <property type="entry name" value="RBP_receptor"/>
    <property type="match status" value="1"/>
</dbReference>
<evidence type="ECO:0000256" key="8">
    <source>
        <dbReference type="SAM" id="Phobius"/>
    </source>
</evidence>
<evidence type="ECO:0000313" key="10">
    <source>
        <dbReference type="EMBL" id="ORY08096.1"/>
    </source>
</evidence>
<dbReference type="AlphaFoldDB" id="A0A1Y1VQ47"/>
<evidence type="ECO:0000256" key="3">
    <source>
        <dbReference type="ARBA" id="ARBA00022475"/>
    </source>
</evidence>
<proteinExistence type="predicted"/>
<feature type="transmembrane region" description="Helical" evidence="8">
    <location>
        <begin position="20"/>
        <end position="42"/>
    </location>
</feature>
<dbReference type="InParanoid" id="A0A1Y1VQ47"/>
<dbReference type="PANTHER" id="PTHR21444">
    <property type="entry name" value="COILED-COIL DOMAIN-CONTAINING PROTEIN 180"/>
    <property type="match status" value="1"/>
</dbReference>
<dbReference type="GO" id="GO:0005886">
    <property type="term" value="C:plasma membrane"/>
    <property type="evidence" value="ECO:0007669"/>
    <property type="project" value="UniProtKB-SubCell"/>
</dbReference>
<keyword evidence="11" id="KW-1185">Reference proteome</keyword>
<organism evidence="9 11">
    <name type="scientific">Basidiobolus meristosporus CBS 931.73</name>
    <dbReference type="NCBI Taxonomy" id="1314790"/>
    <lineage>
        <taxon>Eukaryota</taxon>
        <taxon>Fungi</taxon>
        <taxon>Fungi incertae sedis</taxon>
        <taxon>Zoopagomycota</taxon>
        <taxon>Entomophthoromycotina</taxon>
        <taxon>Basidiobolomycetes</taxon>
        <taxon>Basidiobolales</taxon>
        <taxon>Basidiobolaceae</taxon>
        <taxon>Basidiobolus</taxon>
    </lineage>
</organism>
<evidence type="ECO:0000256" key="1">
    <source>
        <dbReference type="ARBA" id="ARBA00004651"/>
    </source>
</evidence>
<feature type="transmembrane region" description="Helical" evidence="8">
    <location>
        <begin position="318"/>
        <end position="339"/>
    </location>
</feature>
<keyword evidence="4 8" id="KW-0812">Transmembrane</keyword>
<dbReference type="PANTHER" id="PTHR21444:SF15">
    <property type="entry name" value="RECEPTOR FOR RETINOL UPTAKE STRA6"/>
    <property type="match status" value="1"/>
</dbReference>
<keyword evidence="6 8" id="KW-0472">Membrane</keyword>
<evidence type="ECO:0000256" key="6">
    <source>
        <dbReference type="ARBA" id="ARBA00023136"/>
    </source>
</evidence>
<comment type="subcellular location">
    <subcellularLocation>
        <location evidence="1">Cell membrane</location>
        <topology evidence="1">Multi-pass membrane protein</topology>
    </subcellularLocation>
</comment>
<dbReference type="OrthoDB" id="2376984at2759"/>
<dbReference type="GO" id="GO:0038023">
    <property type="term" value="F:signaling receptor activity"/>
    <property type="evidence" value="ECO:0007669"/>
    <property type="project" value="InterPro"/>
</dbReference>
<keyword evidence="2" id="KW-0813">Transport</keyword>
<keyword evidence="7" id="KW-0675">Receptor</keyword>
<name>A0A1Y1VQ47_9FUNG</name>
<evidence type="ECO:0000256" key="4">
    <source>
        <dbReference type="ARBA" id="ARBA00022692"/>
    </source>
</evidence>
<dbReference type="Proteomes" id="UP000193498">
    <property type="component" value="Unassembled WGS sequence"/>
</dbReference>
<comment type="caution">
    <text evidence="9">The sequence shown here is derived from an EMBL/GenBank/DDBJ whole genome shotgun (WGS) entry which is preliminary data.</text>
</comment>
<feature type="transmembrane region" description="Helical" evidence="8">
    <location>
        <begin position="115"/>
        <end position="136"/>
    </location>
</feature>
<evidence type="ECO:0000313" key="11">
    <source>
        <dbReference type="Proteomes" id="UP000193498"/>
    </source>
</evidence>
<keyword evidence="3" id="KW-1003">Cell membrane</keyword>
<feature type="transmembrane region" description="Helical" evidence="8">
    <location>
        <begin position="174"/>
        <end position="196"/>
    </location>
</feature>
<evidence type="ECO:0000256" key="2">
    <source>
        <dbReference type="ARBA" id="ARBA00022448"/>
    </source>
</evidence>
<dbReference type="InterPro" id="IPR026612">
    <property type="entry name" value="STRA6-like"/>
</dbReference>
<evidence type="ECO:0000256" key="7">
    <source>
        <dbReference type="ARBA" id="ARBA00023170"/>
    </source>
</evidence>
<sequence length="485" mass="55615">MQYLSLIVETYFVRKGFTKITEILSFVPVVAFTLILILYFLACMFSAKASRSQESVLAYSSDFQYVKNMLTTKKMEFQTGRAPPGFFTTILHPSKYFSYRKYKHDIVRYIETPDMIHFTLATITLIIVQVMIYLVVELYYIVQSSAACIVTEFVAIGNQKDGVLAEDMKTASNVLIAMKASTFLAVILGGFGVILFSTGIKYRFQRDLVQLRLGNYALFHHRKSNGTNMNDYLKFYGAALGNAFFASLVVIIQLFLVLILISAVVLIVPVRNFVLRWLLLSFFLPLVISWVTSKVVALITTVFFIIPGTKFWLKRRNGFMHWSFLATFVHIPSGVTGWVGRMIKAFFTIFLFSSRVDRNVLHVNLRSSDSGYTAYLGLLLSEHYYYNPINMVFLCLMLGKTHHEAPLKMEASSWRKLIRPPSIFVDDKADINEEMKPITIMTVSHEGRRLIARNRWHLAYTLINNPKLRDLRRHGEARSSKSESD</sequence>
<keyword evidence="5 8" id="KW-1133">Transmembrane helix</keyword>
<feature type="transmembrane region" description="Helical" evidence="8">
    <location>
        <begin position="243"/>
        <end position="270"/>
    </location>
</feature>
<dbReference type="EMBL" id="MCFE01000003">
    <property type="protein sequence ID" value="ORY08096.1"/>
    <property type="molecule type" value="Genomic_DNA"/>
</dbReference>
<dbReference type="EMBL" id="MCFE01001316">
    <property type="protein sequence ID" value="ORX63428.1"/>
    <property type="molecule type" value="Genomic_DNA"/>
</dbReference>
<dbReference type="STRING" id="1314790.A0A1Y1VQ47"/>
<protein>
    <submittedName>
        <fullName evidence="9">Uncharacterized protein</fullName>
    </submittedName>
</protein>
<gene>
    <name evidence="10" type="ORF">K493DRAFT_309909</name>
    <name evidence="9" type="ORF">K493DRAFT_322118</name>
</gene>
<feature type="transmembrane region" description="Helical" evidence="8">
    <location>
        <begin position="282"/>
        <end position="306"/>
    </location>
</feature>
<accession>A0A1Y1VQ47</accession>
<feature type="non-terminal residue" evidence="9">
    <location>
        <position position="1"/>
    </location>
</feature>
<reference evidence="9 11" key="1">
    <citation type="submission" date="2016-07" db="EMBL/GenBank/DDBJ databases">
        <title>Pervasive Adenine N6-methylation of Active Genes in Fungi.</title>
        <authorList>
            <consortium name="DOE Joint Genome Institute"/>
            <person name="Mondo S.J."/>
            <person name="Dannebaum R.O."/>
            <person name="Kuo R.C."/>
            <person name="Labutti K."/>
            <person name="Haridas S."/>
            <person name="Kuo A."/>
            <person name="Salamov A."/>
            <person name="Ahrendt S.R."/>
            <person name="Lipzen A."/>
            <person name="Sullivan W."/>
            <person name="Andreopoulos W.B."/>
            <person name="Clum A."/>
            <person name="Lindquist E."/>
            <person name="Daum C."/>
            <person name="Ramamoorthy G.K."/>
            <person name="Gryganskyi A."/>
            <person name="Culley D."/>
            <person name="Magnuson J.K."/>
            <person name="James T.Y."/>
            <person name="O'Malley M.A."/>
            <person name="Stajich J.E."/>
            <person name="Spatafora J.W."/>
            <person name="Visel A."/>
            <person name="Grigoriev I.V."/>
        </authorList>
    </citation>
    <scope>NUCLEOTIDE SEQUENCE [LARGE SCALE GENOMIC DNA]</scope>
    <source>
        <strain evidence="9 11">CBS 931.73</strain>
    </source>
</reference>
<evidence type="ECO:0000313" key="9">
    <source>
        <dbReference type="EMBL" id="ORX63428.1"/>
    </source>
</evidence>
<evidence type="ECO:0000256" key="5">
    <source>
        <dbReference type="ARBA" id="ARBA00022989"/>
    </source>
</evidence>